<dbReference type="PANTHER" id="PTHR33498">
    <property type="entry name" value="TRANSPOSASE FOR INSERTION SEQUENCE ELEMENT IS1557"/>
    <property type="match status" value="1"/>
</dbReference>
<feature type="domain" description="Transposase IS204/IS1001/IS1096/IS1165 helix-turn-helix" evidence="2">
    <location>
        <begin position="94"/>
        <end position="144"/>
    </location>
</feature>
<feature type="domain" description="Transposase IS204/IS1001/IS1096/IS1165 zinc-finger" evidence="3">
    <location>
        <begin position="44"/>
        <end position="89"/>
    </location>
</feature>
<dbReference type="AlphaFoldDB" id="A0A151ASU0"/>
<dbReference type="Pfam" id="PF01610">
    <property type="entry name" value="DDE_Tnp_ISL3"/>
    <property type="match status" value="1"/>
</dbReference>
<evidence type="ECO:0000313" key="5">
    <source>
        <dbReference type="Proteomes" id="UP000075670"/>
    </source>
</evidence>
<name>A0A151ASU0_9FIRM</name>
<dbReference type="PANTHER" id="PTHR33498:SF1">
    <property type="entry name" value="TRANSPOSASE FOR INSERTION SEQUENCE ELEMENT IS1557"/>
    <property type="match status" value="1"/>
</dbReference>
<evidence type="ECO:0000259" key="3">
    <source>
        <dbReference type="Pfam" id="PF14690"/>
    </source>
</evidence>
<dbReference type="OrthoDB" id="1856140at2"/>
<dbReference type="Pfam" id="PF14690">
    <property type="entry name" value="Zn_ribbon_ISL3"/>
    <property type="match status" value="1"/>
</dbReference>
<evidence type="ECO:0000313" key="4">
    <source>
        <dbReference type="EMBL" id="KYH30709.1"/>
    </source>
</evidence>
<protein>
    <submittedName>
        <fullName evidence="4">Transposase</fullName>
    </submittedName>
</protein>
<reference evidence="4 5" key="1">
    <citation type="submission" date="2016-02" db="EMBL/GenBank/DDBJ databases">
        <title>Genome sequence of Moorella mulderi DSM 14980.</title>
        <authorList>
            <person name="Poehlein A."/>
            <person name="Daniel R."/>
        </authorList>
    </citation>
    <scope>NUCLEOTIDE SEQUENCE [LARGE SCALE GENOMIC DNA]</scope>
    <source>
        <strain evidence="4 5">DSM 14980</strain>
    </source>
</reference>
<evidence type="ECO:0000259" key="2">
    <source>
        <dbReference type="Pfam" id="PF13542"/>
    </source>
</evidence>
<dbReference type="PATRIC" id="fig|1122241.3.peg.3120"/>
<accession>A0A151ASU0</accession>
<proteinExistence type="predicted"/>
<dbReference type="InterPro" id="IPR047951">
    <property type="entry name" value="Transpos_ISL3"/>
</dbReference>
<dbReference type="Proteomes" id="UP000075670">
    <property type="component" value="Unassembled WGS sequence"/>
</dbReference>
<dbReference type="NCBIfam" id="NF033550">
    <property type="entry name" value="transpos_ISL3"/>
    <property type="match status" value="1"/>
</dbReference>
<dbReference type="InterPro" id="IPR029261">
    <property type="entry name" value="Transposase_Znf"/>
</dbReference>
<keyword evidence="5" id="KW-1185">Reference proteome</keyword>
<feature type="domain" description="Transposase IS204/IS1001/IS1096/IS1165 DDE" evidence="1">
    <location>
        <begin position="159"/>
        <end position="391"/>
    </location>
</feature>
<dbReference type="EMBL" id="LTBC01000022">
    <property type="protein sequence ID" value="KYH30709.1"/>
    <property type="molecule type" value="Genomic_DNA"/>
</dbReference>
<dbReference type="RefSeq" id="WP_062285994.1">
    <property type="nucleotide sequence ID" value="NZ_LTBC01000022.1"/>
</dbReference>
<gene>
    <name evidence="4" type="ORF">MOMUL_29310</name>
</gene>
<organism evidence="4 5">
    <name type="scientific">Moorella mulderi DSM 14980</name>
    <dbReference type="NCBI Taxonomy" id="1122241"/>
    <lineage>
        <taxon>Bacteria</taxon>
        <taxon>Bacillati</taxon>
        <taxon>Bacillota</taxon>
        <taxon>Clostridia</taxon>
        <taxon>Neomoorellales</taxon>
        <taxon>Neomoorellaceae</taxon>
        <taxon>Neomoorella</taxon>
    </lineage>
</organism>
<sequence length="406" mass="46078">MPDQNALFAHALGLTPPWKVTDVVFSKQKGCLDIHVDFERGASFICPVCGKPGAKAYDTEKQVWRHLDFFQYQAFIIARVPRVECKHGCSIRKVEVPWAKRESGFTLLFEAHLMRLAKDMPIAAVARLLNEHDTRLWRVVKHYVVAGRARADFSGVTRIGIDETSARKGHDYITLFVDLDKGALLFATPGRAKDTIAAFVKDFVQHGGNPEAIKEVCCDLSPAFIAGLKEHLPHAIIVLDRYHLMQIVNQALDEVRRQESRETDLLKKTRYQWLKNPANLTGKQKASIEALSRCHLKTGRAYRIKLAFQDLFSQPDRESGEAHLKRWYFWATHCRLQPMIEAAKTIRRHWEGVLSWFTSRISNGLLEGTNSLLQAGKAKARGYRNKANFITISYLIAGNLDFGLPT</sequence>
<dbReference type="Pfam" id="PF13542">
    <property type="entry name" value="HTH_Tnp_ISL3"/>
    <property type="match status" value="1"/>
</dbReference>
<dbReference type="InterPro" id="IPR032877">
    <property type="entry name" value="Transposase_HTH"/>
</dbReference>
<evidence type="ECO:0000259" key="1">
    <source>
        <dbReference type="Pfam" id="PF01610"/>
    </source>
</evidence>
<comment type="caution">
    <text evidence="4">The sequence shown here is derived from an EMBL/GenBank/DDBJ whole genome shotgun (WGS) entry which is preliminary data.</text>
</comment>
<dbReference type="InterPro" id="IPR002560">
    <property type="entry name" value="Transposase_DDE"/>
</dbReference>